<keyword evidence="2" id="KW-1185">Reference proteome</keyword>
<accession>A0ACA9YBI3</accession>
<name>A0ACA9YBI3_9ASCO</name>
<organism evidence="1 2">
    <name type="scientific">[Candida] jaroonii</name>
    <dbReference type="NCBI Taxonomy" id="467808"/>
    <lineage>
        <taxon>Eukaryota</taxon>
        <taxon>Fungi</taxon>
        <taxon>Dikarya</taxon>
        <taxon>Ascomycota</taxon>
        <taxon>Saccharomycotina</taxon>
        <taxon>Pichiomycetes</taxon>
        <taxon>Debaryomycetaceae</taxon>
        <taxon>Yamadazyma</taxon>
    </lineage>
</organism>
<comment type="caution">
    <text evidence="1">The sequence shown here is derived from an EMBL/GenBank/DDBJ whole genome shotgun (WGS) entry which is preliminary data.</text>
</comment>
<dbReference type="EMBL" id="CALSDN010000009">
    <property type="protein sequence ID" value="CAH6722413.1"/>
    <property type="molecule type" value="Genomic_DNA"/>
</dbReference>
<gene>
    <name evidence="1" type="ORF">CLIB1444_09S03026</name>
</gene>
<sequence length="217" mass="22584">MFFVLLLLVVSVVKANNWDTYPQVPKTASINGFADPIYDDLPECAKDCVKVSTGNTPCPYWDTGCLCVMPQWSGMVAQCIAEGCKGNDVQSATSLAYSLCSSVGADIWLMPASVTAALTKAAGNNYVQSVDPSNTWNTLKESSSITDGVVESTAITSSAAESNSSEDEESESESSGSSSSATSSSSQAETSSGDSKGLQVTFSVVTVVLGSLFGLFI</sequence>
<evidence type="ECO:0000313" key="2">
    <source>
        <dbReference type="Proteomes" id="UP001152531"/>
    </source>
</evidence>
<protein>
    <submittedName>
        <fullName evidence="1">GPI-anchored hemophore Pga7p</fullName>
    </submittedName>
</protein>
<dbReference type="Proteomes" id="UP001152531">
    <property type="component" value="Unassembled WGS sequence"/>
</dbReference>
<evidence type="ECO:0000313" key="1">
    <source>
        <dbReference type="EMBL" id="CAH6722413.1"/>
    </source>
</evidence>
<proteinExistence type="predicted"/>
<reference evidence="1" key="1">
    <citation type="submission" date="2022-06" db="EMBL/GenBank/DDBJ databases">
        <authorList>
            <person name="Legras J.-L."/>
            <person name="Devillers H."/>
            <person name="Grondin C."/>
        </authorList>
    </citation>
    <scope>NUCLEOTIDE SEQUENCE</scope>
    <source>
        <strain evidence="1">CLIB 1444</strain>
    </source>
</reference>